<gene>
    <name evidence="1" type="ORF">AWH49_11005</name>
</gene>
<dbReference type="EMBL" id="LQWY01000014">
    <property type="protein sequence ID" value="OAH61944.1"/>
    <property type="molecule type" value="Genomic_DNA"/>
</dbReference>
<dbReference type="Proteomes" id="UP000076935">
    <property type="component" value="Unassembled WGS sequence"/>
</dbReference>
<name>A0A177L8Z3_9BACI</name>
<comment type="caution">
    <text evidence="1">The sequence shown here is derived from an EMBL/GenBank/DDBJ whole genome shotgun (WGS) entry which is preliminary data.</text>
</comment>
<accession>A0A177L8Z3</accession>
<evidence type="ECO:0000313" key="2">
    <source>
        <dbReference type="Proteomes" id="UP000076935"/>
    </source>
</evidence>
<dbReference type="RefSeq" id="WP_063965090.1">
    <property type="nucleotide sequence ID" value="NZ_JBCNAN010000021.1"/>
</dbReference>
<organism evidence="1 2">
    <name type="scientific">Domibacillus aminovorans</name>
    <dbReference type="NCBI Taxonomy" id="29332"/>
    <lineage>
        <taxon>Bacteria</taxon>
        <taxon>Bacillati</taxon>
        <taxon>Bacillota</taxon>
        <taxon>Bacilli</taxon>
        <taxon>Bacillales</taxon>
        <taxon>Bacillaceae</taxon>
        <taxon>Domibacillus</taxon>
    </lineage>
</organism>
<dbReference type="AlphaFoldDB" id="A0A177L8Z3"/>
<protein>
    <submittedName>
        <fullName evidence="1">Uncharacterized protein</fullName>
    </submittedName>
</protein>
<proteinExistence type="predicted"/>
<sequence length="234" mass="25325">MADQIARVLAKQAADQVNSLDQKMESVYDLVYTPPGAILALNPNVSVKEYGDLIDSILLTGTITRNLMDVTKVEFYRGAALLQAVNNPSAQGGTFTYTENTDVADTVTFKVKAYDEKGSAEASKTITYVYPMYAGSEAAASPTAAQVKALTKLVKTKSNTAHAFTLSDSRFVFAYPQSYGLLTSITDANGFETIGAYTRTTVTITGLDGIAVPYYVYTLNNPTSQTKFTNTFKF</sequence>
<evidence type="ECO:0000313" key="1">
    <source>
        <dbReference type="EMBL" id="OAH61944.1"/>
    </source>
</evidence>
<dbReference type="InterPro" id="IPR013783">
    <property type="entry name" value="Ig-like_fold"/>
</dbReference>
<reference evidence="1 2" key="1">
    <citation type="submission" date="2016-01" db="EMBL/GenBank/DDBJ databases">
        <title>Investigation of taxonomic status of Bacillus aminovorans.</title>
        <authorList>
            <person name="Verma A."/>
            <person name="Pal Y."/>
            <person name="Krishnamurthi S."/>
        </authorList>
    </citation>
    <scope>NUCLEOTIDE SEQUENCE [LARGE SCALE GENOMIC DNA]</scope>
    <source>
        <strain evidence="1 2">DSM 1314</strain>
    </source>
</reference>
<keyword evidence="2" id="KW-1185">Reference proteome</keyword>
<dbReference type="Gene3D" id="2.60.40.10">
    <property type="entry name" value="Immunoglobulins"/>
    <property type="match status" value="1"/>
</dbReference>